<evidence type="ECO:0000313" key="2">
    <source>
        <dbReference type="Proteomes" id="UP000737402"/>
    </source>
</evidence>
<dbReference type="Proteomes" id="UP000737402">
    <property type="component" value="Unassembled WGS sequence"/>
</dbReference>
<proteinExistence type="predicted"/>
<evidence type="ECO:0000313" key="1">
    <source>
        <dbReference type="EMBL" id="MBM7618428.1"/>
    </source>
</evidence>
<comment type="caution">
    <text evidence="1">The sequence shown here is derived from an EMBL/GenBank/DDBJ whole genome shotgun (WGS) entry which is preliminary data.</text>
</comment>
<accession>A0ABS2NV65</accession>
<sequence length="158" mass="17760">MTLYFEWIKNSGGQDKGKERFNFVQTNETMEVTHDSLVEILKLDVTILSPMEKVCLDSKIGLKVETGAPSEYSIHSQVSLWRNSTLLTSETIASTNQLGREGKIKTFMNSISLSWTDVLLAPGKYTYTVKAGRMNDEEKNISTVQVQDRVLNALVLQP</sequence>
<organism evidence="1 2">
    <name type="scientific">Sutcliffiella tianshenii</name>
    <dbReference type="NCBI Taxonomy" id="1463404"/>
    <lineage>
        <taxon>Bacteria</taxon>
        <taxon>Bacillati</taxon>
        <taxon>Bacillota</taxon>
        <taxon>Bacilli</taxon>
        <taxon>Bacillales</taxon>
        <taxon>Bacillaceae</taxon>
        <taxon>Sutcliffiella</taxon>
    </lineage>
</organism>
<dbReference type="RefSeq" id="WP_204412700.1">
    <property type="nucleotide sequence ID" value="NZ_JAFBED010000001.1"/>
</dbReference>
<reference evidence="1 2" key="1">
    <citation type="submission" date="2021-01" db="EMBL/GenBank/DDBJ databases">
        <title>Genomic Encyclopedia of Type Strains, Phase IV (KMG-IV): sequencing the most valuable type-strain genomes for metagenomic binning, comparative biology and taxonomic classification.</title>
        <authorList>
            <person name="Goeker M."/>
        </authorList>
    </citation>
    <scope>NUCLEOTIDE SEQUENCE [LARGE SCALE GENOMIC DNA]</scope>
    <source>
        <strain evidence="1 2">DSM 25879</strain>
    </source>
</reference>
<protein>
    <submittedName>
        <fullName evidence="1">Uncharacterized protein</fullName>
    </submittedName>
</protein>
<gene>
    <name evidence="1" type="ORF">JOC95_000270</name>
</gene>
<name>A0ABS2NV65_9BACI</name>
<dbReference type="EMBL" id="JAFBED010000001">
    <property type="protein sequence ID" value="MBM7618428.1"/>
    <property type="molecule type" value="Genomic_DNA"/>
</dbReference>
<keyword evidence="2" id="KW-1185">Reference proteome</keyword>